<dbReference type="PANTHER" id="PTHR30137:SF15">
    <property type="entry name" value="BLL6902 PROTEIN"/>
    <property type="match status" value="1"/>
</dbReference>
<dbReference type="InterPro" id="IPR050766">
    <property type="entry name" value="Bact_Lucif_Oxidored"/>
</dbReference>
<dbReference type="Proteomes" id="UP000215896">
    <property type="component" value="Unassembled WGS sequence"/>
</dbReference>
<dbReference type="OrthoDB" id="7903015at2"/>
<keyword evidence="3" id="KW-1185">Reference proteome</keyword>
<proteinExistence type="predicted"/>
<dbReference type="PANTHER" id="PTHR30137">
    <property type="entry name" value="LUCIFERASE-LIKE MONOOXYGENASE"/>
    <property type="match status" value="1"/>
</dbReference>
<accession>A0A255GTE8</accession>
<gene>
    <name evidence="2" type="ORF">CGZ94_02490</name>
</gene>
<evidence type="ECO:0000313" key="2">
    <source>
        <dbReference type="EMBL" id="OYO17956.1"/>
    </source>
</evidence>
<dbReference type="AlphaFoldDB" id="A0A255GTE8"/>
<dbReference type="EMBL" id="NMVO01000001">
    <property type="protein sequence ID" value="OYO17956.1"/>
    <property type="molecule type" value="Genomic_DNA"/>
</dbReference>
<dbReference type="Gene3D" id="3.20.20.30">
    <property type="entry name" value="Luciferase-like domain"/>
    <property type="match status" value="1"/>
</dbReference>
<reference evidence="2 3" key="1">
    <citation type="submission" date="2017-07" db="EMBL/GenBank/DDBJ databases">
        <title>Draft whole genome sequences of clinical Proprionibacteriaceae strains.</title>
        <authorList>
            <person name="Bernier A.-M."/>
            <person name="Bernard K."/>
            <person name="Domingo M.-C."/>
        </authorList>
    </citation>
    <scope>NUCLEOTIDE SEQUENCE [LARGE SCALE GENOMIC DNA]</scope>
    <source>
        <strain evidence="2 3">NML 030167</strain>
    </source>
</reference>
<sequence length="340" mass="36362">MGFLAFVDHTGIARSGTRSQGLDDGIDLFQRAEGMGLDAGYVRHRHLQAYLSAPLPFLAAVGMRTSTLRLGTALIPLRFENAGRLAEDIATTDLLTGGRLHIGMGSGYAKQDAVNVRAFGAVGDVREKVDATLADVISFLDGEVVSVADEFFETEDEGTELVVRPQAPTVRSRLAYGAGSVTSAEMAGRLGIGLQVSTLAPTDGTGRSFEELQLEVIDAYRAASREAGYGDGHVSASRQVLPVTDQGDLVDFQYLIDRDRTRQEAMLREGGAPLGGRRAMFGRVVADAPEVVAKFLAGDVALQAADEVILALPFGHPYEVVRKITTTFGERVVPLLRGVR</sequence>
<organism evidence="2 3">
    <name type="scientific">Enemella evansiae</name>
    <dbReference type="NCBI Taxonomy" id="2016499"/>
    <lineage>
        <taxon>Bacteria</taxon>
        <taxon>Bacillati</taxon>
        <taxon>Actinomycetota</taxon>
        <taxon>Actinomycetes</taxon>
        <taxon>Propionibacteriales</taxon>
        <taxon>Propionibacteriaceae</taxon>
        <taxon>Enemella</taxon>
    </lineage>
</organism>
<comment type="caution">
    <text evidence="2">The sequence shown here is derived from an EMBL/GenBank/DDBJ whole genome shotgun (WGS) entry which is preliminary data.</text>
</comment>
<dbReference type="InterPro" id="IPR036661">
    <property type="entry name" value="Luciferase-like_sf"/>
</dbReference>
<dbReference type="InterPro" id="IPR011251">
    <property type="entry name" value="Luciferase-like_dom"/>
</dbReference>
<protein>
    <submittedName>
        <fullName evidence="2">LLM class flavin-dependent oxidoreductase</fullName>
    </submittedName>
</protein>
<name>A0A255GTE8_9ACTN</name>
<evidence type="ECO:0000259" key="1">
    <source>
        <dbReference type="Pfam" id="PF00296"/>
    </source>
</evidence>
<evidence type="ECO:0000313" key="3">
    <source>
        <dbReference type="Proteomes" id="UP000215896"/>
    </source>
</evidence>
<dbReference type="GO" id="GO:0005829">
    <property type="term" value="C:cytosol"/>
    <property type="evidence" value="ECO:0007669"/>
    <property type="project" value="TreeGrafter"/>
</dbReference>
<dbReference type="GO" id="GO:0016705">
    <property type="term" value="F:oxidoreductase activity, acting on paired donors, with incorporation or reduction of molecular oxygen"/>
    <property type="evidence" value="ECO:0007669"/>
    <property type="project" value="InterPro"/>
</dbReference>
<feature type="domain" description="Luciferase-like" evidence="1">
    <location>
        <begin position="13"/>
        <end position="214"/>
    </location>
</feature>
<dbReference type="Pfam" id="PF00296">
    <property type="entry name" value="Bac_luciferase"/>
    <property type="match status" value="1"/>
</dbReference>
<dbReference type="SUPFAM" id="SSF51679">
    <property type="entry name" value="Bacterial luciferase-like"/>
    <property type="match status" value="1"/>
</dbReference>